<comment type="subcellular location">
    <subcellularLocation>
        <location evidence="1">Cell outer membrane</location>
    </subcellularLocation>
</comment>
<dbReference type="Pfam" id="PF00691">
    <property type="entry name" value="OmpA"/>
    <property type="match status" value="1"/>
</dbReference>
<dbReference type="Proteomes" id="UP000235025">
    <property type="component" value="Unassembled WGS sequence"/>
</dbReference>
<keyword evidence="2 4" id="KW-0472">Membrane</keyword>
<name>A0A2N6KL71_9CYAN</name>
<dbReference type="InterPro" id="IPR006626">
    <property type="entry name" value="PbH1"/>
</dbReference>
<dbReference type="InterPro" id="IPR036737">
    <property type="entry name" value="OmpA-like_sf"/>
</dbReference>
<dbReference type="Gene3D" id="2.160.20.10">
    <property type="entry name" value="Single-stranded right-handed beta-helix, Pectin lyase-like"/>
    <property type="match status" value="1"/>
</dbReference>
<dbReference type="PANTHER" id="PTHR30329:SF21">
    <property type="entry name" value="LIPOPROTEIN YIAD-RELATED"/>
    <property type="match status" value="1"/>
</dbReference>
<dbReference type="InterPro" id="IPR013783">
    <property type="entry name" value="Ig-like_fold"/>
</dbReference>
<dbReference type="PROSITE" id="PS51123">
    <property type="entry name" value="OMPA_2"/>
    <property type="match status" value="1"/>
</dbReference>
<dbReference type="Gene3D" id="3.30.1330.60">
    <property type="entry name" value="OmpA-like domain"/>
    <property type="match status" value="1"/>
</dbReference>
<evidence type="ECO:0000256" key="1">
    <source>
        <dbReference type="ARBA" id="ARBA00004442"/>
    </source>
</evidence>
<evidence type="ECO:0000259" key="6">
    <source>
        <dbReference type="PROSITE" id="PS51123"/>
    </source>
</evidence>
<dbReference type="CDD" id="cd07185">
    <property type="entry name" value="OmpA_C-like"/>
    <property type="match status" value="1"/>
</dbReference>
<dbReference type="SUPFAM" id="SSF51126">
    <property type="entry name" value="Pectin lyase-like"/>
    <property type="match status" value="1"/>
</dbReference>
<feature type="domain" description="OmpA-like" evidence="6">
    <location>
        <begin position="595"/>
        <end position="712"/>
    </location>
</feature>
<dbReference type="InterPro" id="IPR011050">
    <property type="entry name" value="Pectin_lyase_fold/virulence"/>
</dbReference>
<evidence type="ECO:0000313" key="7">
    <source>
        <dbReference type="EMBL" id="PMB00555.1"/>
    </source>
</evidence>
<dbReference type="Gene3D" id="2.60.40.10">
    <property type="entry name" value="Immunoglobulins"/>
    <property type="match status" value="1"/>
</dbReference>
<dbReference type="GO" id="GO:0009279">
    <property type="term" value="C:cell outer membrane"/>
    <property type="evidence" value="ECO:0007669"/>
    <property type="project" value="UniProtKB-SubCell"/>
</dbReference>
<protein>
    <submittedName>
        <fullName evidence="7">Cell envelope biogenesis protein OmpA</fullName>
    </submittedName>
</protein>
<proteinExistence type="predicted"/>
<feature type="compositionally biased region" description="Basic and acidic residues" evidence="5">
    <location>
        <begin position="443"/>
        <end position="454"/>
    </location>
</feature>
<dbReference type="InterPro" id="IPR006665">
    <property type="entry name" value="OmpA-like"/>
</dbReference>
<accession>A0A2N6KL71</accession>
<dbReference type="EMBL" id="NMQA01000030">
    <property type="protein sequence ID" value="PMB00555.1"/>
    <property type="molecule type" value="Genomic_DNA"/>
</dbReference>
<dbReference type="SUPFAM" id="SSF103088">
    <property type="entry name" value="OmpA-like"/>
    <property type="match status" value="1"/>
</dbReference>
<sequence>MSKLKFKTKKAQGIIYLLPFTVYLLPPEIAFAQTPIPSPTLRVVVNSNQDGSPNPDSAVTLREAIAIVNGTLPTAKLSNAEKAQVTPTTGASRIEFNLPAGATTIQLQTQLPDLTTPGLVIDGSTQPGYDPQGSATAEIAIPIPVVTITPAPNKEILRGLTVVADGVTIRGLNIYGFTSKPIKQILGNLAFDTDPKPVTLTTPPGDIVIAHRFPPPDTSRQQPPNDDFPFRVSDMPPKNVVIENNWLGLTASEQMPEQTSAFGVYVFNSQGATIRRNRISYHDGSAIITSVRGENTVVKENILVANGIAGMPDALRFEGLVNQSQIIGNLICGNDGAGVYLFKPQGNIAIQNNKITYNGRRLRRAAVYLMGSNHQVVGNEIDYQAGPGVVVSAFPKNDIGQRKPGVKNIIQNNKFAALEGLSIDLNTQQNLDVSDFQVGDGPNPRRDSPNRRLETGNGAINAPEFKQRAFPPTGNSVTLQGKADRGSQVTIYRLGDYQRGYGALSEPLATVPVDEGGNFSTTVANLQTGDAVSAIATDPQYGTSEPALAAIIGTAGTKPNLKPSSPPNQPPQCTSRPVPPPPPEPPAPPPPPEPPEPIRILAPNNVHFALDKSFISSESAAVLDRVAAVLQKYPFIVVELQGHTDPRASNEYNLALGRRRALAVRNYLLRKGISPERMTIRSFGETQRKTEGNTRVDYARDRRTEIIYKDVRGIELIVEPQEQDLQIESPR</sequence>
<dbReference type="RefSeq" id="WP_102171345.1">
    <property type="nucleotide sequence ID" value="NZ_NMQA01000030.1"/>
</dbReference>
<evidence type="ECO:0000256" key="3">
    <source>
        <dbReference type="ARBA" id="ARBA00023237"/>
    </source>
</evidence>
<feature type="region of interest" description="Disordered" evidence="5">
    <location>
        <begin position="556"/>
        <end position="597"/>
    </location>
</feature>
<organism evidence="7 8">
    <name type="scientific">Fischerella thermalis CCMEE 5268</name>
    <dbReference type="NCBI Taxonomy" id="2019662"/>
    <lineage>
        <taxon>Bacteria</taxon>
        <taxon>Bacillati</taxon>
        <taxon>Cyanobacteriota</taxon>
        <taxon>Cyanophyceae</taxon>
        <taxon>Nostocales</taxon>
        <taxon>Hapalosiphonaceae</taxon>
        <taxon>Fischerella</taxon>
    </lineage>
</organism>
<evidence type="ECO:0000256" key="5">
    <source>
        <dbReference type="SAM" id="MobiDB-lite"/>
    </source>
</evidence>
<keyword evidence="3" id="KW-0998">Cell outer membrane</keyword>
<dbReference type="InterPro" id="IPR050330">
    <property type="entry name" value="Bact_OuterMem_StrucFunc"/>
</dbReference>
<reference evidence="7 8" key="1">
    <citation type="submission" date="2017-07" db="EMBL/GenBank/DDBJ databases">
        <title>Genomes of Fischerella (Mastigocladus) sp. strains.</title>
        <authorList>
            <person name="Miller S.R."/>
        </authorList>
    </citation>
    <scope>NUCLEOTIDE SEQUENCE [LARGE SCALE GENOMIC DNA]</scope>
    <source>
        <strain evidence="7 8">CCMEE 5268</strain>
    </source>
</reference>
<dbReference type="SMART" id="SM00710">
    <property type="entry name" value="PbH1"/>
    <property type="match status" value="6"/>
</dbReference>
<comment type="caution">
    <text evidence="7">The sequence shown here is derived from an EMBL/GenBank/DDBJ whole genome shotgun (WGS) entry which is preliminary data.</text>
</comment>
<feature type="region of interest" description="Disordered" evidence="5">
    <location>
        <begin position="433"/>
        <end position="460"/>
    </location>
</feature>
<dbReference type="PANTHER" id="PTHR30329">
    <property type="entry name" value="STATOR ELEMENT OF FLAGELLAR MOTOR COMPLEX"/>
    <property type="match status" value="1"/>
</dbReference>
<dbReference type="AlphaFoldDB" id="A0A2N6KL71"/>
<evidence type="ECO:0000313" key="8">
    <source>
        <dbReference type="Proteomes" id="UP000235025"/>
    </source>
</evidence>
<dbReference type="InterPro" id="IPR012334">
    <property type="entry name" value="Pectin_lyas_fold"/>
</dbReference>
<dbReference type="InterPro" id="IPR006664">
    <property type="entry name" value="OMP_bac"/>
</dbReference>
<dbReference type="PRINTS" id="PR01021">
    <property type="entry name" value="OMPADOMAIN"/>
</dbReference>
<feature type="compositionally biased region" description="Pro residues" evidence="5">
    <location>
        <begin position="577"/>
        <end position="597"/>
    </location>
</feature>
<evidence type="ECO:0000256" key="4">
    <source>
        <dbReference type="PROSITE-ProRule" id="PRU00473"/>
    </source>
</evidence>
<evidence type="ECO:0000256" key="2">
    <source>
        <dbReference type="ARBA" id="ARBA00023136"/>
    </source>
</evidence>
<gene>
    <name evidence="7" type="ORF">CEN50_02705</name>
</gene>